<dbReference type="Proteomes" id="UP001227268">
    <property type="component" value="Unassembled WGS sequence"/>
</dbReference>
<comment type="caution">
    <text evidence="1">The sequence shown here is derived from an EMBL/GenBank/DDBJ whole genome shotgun (WGS) entry which is preliminary data.</text>
</comment>
<keyword evidence="2" id="KW-1185">Reference proteome</keyword>
<proteinExistence type="predicted"/>
<dbReference type="EMBL" id="JASBWT010000046">
    <property type="protein sequence ID" value="KAJ9091774.1"/>
    <property type="molecule type" value="Genomic_DNA"/>
</dbReference>
<protein>
    <submittedName>
        <fullName evidence="1">Uncharacterized protein</fullName>
    </submittedName>
</protein>
<evidence type="ECO:0000313" key="2">
    <source>
        <dbReference type="Proteomes" id="UP001227268"/>
    </source>
</evidence>
<organism evidence="1 2">
    <name type="scientific">Naganishia friedmannii</name>
    <dbReference type="NCBI Taxonomy" id="89922"/>
    <lineage>
        <taxon>Eukaryota</taxon>
        <taxon>Fungi</taxon>
        <taxon>Dikarya</taxon>
        <taxon>Basidiomycota</taxon>
        <taxon>Agaricomycotina</taxon>
        <taxon>Tremellomycetes</taxon>
        <taxon>Filobasidiales</taxon>
        <taxon>Filobasidiaceae</taxon>
        <taxon>Naganishia</taxon>
    </lineage>
</organism>
<name>A0ACC2UXU1_9TREE</name>
<reference evidence="1" key="1">
    <citation type="submission" date="2023-04" db="EMBL/GenBank/DDBJ databases">
        <title>Draft Genome sequencing of Naganishia species isolated from polar environments using Oxford Nanopore Technology.</title>
        <authorList>
            <person name="Leo P."/>
            <person name="Venkateswaran K."/>
        </authorList>
    </citation>
    <scope>NUCLEOTIDE SEQUENCE</scope>
    <source>
        <strain evidence="1">MNA-CCFEE 5423</strain>
    </source>
</reference>
<accession>A0ACC2UXU1</accession>
<gene>
    <name evidence="1" type="ORF">QFC21_007077</name>
</gene>
<evidence type="ECO:0000313" key="1">
    <source>
        <dbReference type="EMBL" id="KAJ9091774.1"/>
    </source>
</evidence>
<sequence length="155" mass="17346">MQGSSATASRRIATDERKGEWLAFLHSLNPLGMDLQLVAYFIDKDQPVNTNASQTTLRIGSLEGHMKNIASRPESMLGSDQARTSVVMLSLFNWVWKVDGSAGASYRGNMRELIEKLQDEFVPALKVDKWADFSRAADGTGQKLGHCFREFFFPE</sequence>